<proteinExistence type="predicted"/>
<dbReference type="SUPFAM" id="SSF101898">
    <property type="entry name" value="NHL repeat"/>
    <property type="match status" value="1"/>
</dbReference>
<dbReference type="InterPro" id="IPR027372">
    <property type="entry name" value="Phytase-like_dom"/>
</dbReference>
<reference evidence="2 3" key="1">
    <citation type="submission" date="2024-06" db="EMBL/GenBank/DDBJ databases">
        <authorList>
            <person name="Kaempfer P."/>
            <person name="Viver T."/>
        </authorList>
    </citation>
    <scope>NUCLEOTIDE SEQUENCE [LARGE SCALE GENOMIC DNA]</scope>
    <source>
        <strain evidence="2 3">ST-64</strain>
    </source>
</reference>
<dbReference type="Proteomes" id="UP001629244">
    <property type="component" value="Unassembled WGS sequence"/>
</dbReference>
<comment type="caution">
    <text evidence="2">The sequence shown here is derived from an EMBL/GenBank/DDBJ whole genome shotgun (WGS) entry which is preliminary data.</text>
</comment>
<organism evidence="2 3">
    <name type="scientific">Sphingomonas plantiphila</name>
    <dbReference type="NCBI Taxonomy" id="3163295"/>
    <lineage>
        <taxon>Bacteria</taxon>
        <taxon>Pseudomonadati</taxon>
        <taxon>Pseudomonadota</taxon>
        <taxon>Alphaproteobacteria</taxon>
        <taxon>Sphingomonadales</taxon>
        <taxon>Sphingomonadaceae</taxon>
        <taxon>Sphingomonas</taxon>
    </lineage>
</organism>
<evidence type="ECO:0000313" key="2">
    <source>
        <dbReference type="EMBL" id="MFL9840761.1"/>
    </source>
</evidence>
<protein>
    <submittedName>
        <fullName evidence="2">Esterase-like activity of phytase family protein</fullName>
    </submittedName>
</protein>
<accession>A0ABW8YKG1</accession>
<dbReference type="PIRSF" id="PIRSF031900">
    <property type="entry name" value="UCP031900"/>
    <property type="match status" value="1"/>
</dbReference>
<keyword evidence="3" id="KW-1185">Reference proteome</keyword>
<name>A0ABW8YKG1_9SPHN</name>
<dbReference type="RefSeq" id="WP_408077690.1">
    <property type="nucleotide sequence ID" value="NZ_JBELQC010000001.1"/>
</dbReference>
<dbReference type="EMBL" id="JBELQC010000001">
    <property type="protein sequence ID" value="MFL9840761.1"/>
    <property type="molecule type" value="Genomic_DNA"/>
</dbReference>
<feature type="domain" description="Phytase-like" evidence="1">
    <location>
        <begin position="65"/>
        <end position="308"/>
    </location>
</feature>
<dbReference type="Pfam" id="PF13449">
    <property type="entry name" value="Phytase-like"/>
    <property type="match status" value="1"/>
</dbReference>
<gene>
    <name evidence="2" type="ORF">ABS767_07305</name>
</gene>
<evidence type="ECO:0000313" key="3">
    <source>
        <dbReference type="Proteomes" id="UP001629244"/>
    </source>
</evidence>
<evidence type="ECO:0000259" key="1">
    <source>
        <dbReference type="Pfam" id="PF13449"/>
    </source>
</evidence>
<dbReference type="InterPro" id="IPR014567">
    <property type="entry name" value="UCP031900"/>
</dbReference>
<sequence>MRILLSVLLLLLFLPDWSGDTRLPLLSRMAEIRAERVALDWRDPARVKLGGLIYLGGVALTGPDTTFGGFSAMLIEGERFTLLSDGGNIVRFRMGADWTPRAVQFAELPDGPGRGWHKRERDSESLTRDPATGQLWVGFEWANAIWRFSPGFERGEAHSSPPAMAGWPENGGPEAMVRLRDGSFLVLAEDAQARAKRTMQGLRFAGDPTRAPRPSFAFSYRPPIGFKPTDMAELPDGRIAILNRRFALKTVFTASLTLVDPDAIRRGAIVQGREIARFAAPVVHDNFEALAVTREGDETILWIASDDNQWMVQRSLLLKFRLDL</sequence>